<keyword evidence="2" id="KW-0285">Flavoprotein</keyword>
<dbReference type="PANTHER" id="PTHR13789:SF309">
    <property type="entry name" value="PUTATIVE (AFU_ORTHOLOGUE AFUA_6G14510)-RELATED"/>
    <property type="match status" value="1"/>
</dbReference>
<evidence type="ECO:0000259" key="7">
    <source>
        <dbReference type="Pfam" id="PF01494"/>
    </source>
</evidence>
<evidence type="ECO:0000256" key="1">
    <source>
        <dbReference type="ARBA" id="ARBA00007992"/>
    </source>
</evidence>
<feature type="transmembrane region" description="Helical" evidence="6">
    <location>
        <begin position="12"/>
        <end position="30"/>
    </location>
</feature>
<proteinExistence type="inferred from homology"/>
<keyword evidence="9" id="KW-1185">Reference proteome</keyword>
<evidence type="ECO:0000256" key="4">
    <source>
        <dbReference type="ARBA" id="ARBA00023002"/>
    </source>
</evidence>
<keyword evidence="6" id="KW-0472">Membrane</keyword>
<organism evidence="8 9">
    <name type="scientific">Pleurostoma richardsiae</name>
    <dbReference type="NCBI Taxonomy" id="41990"/>
    <lineage>
        <taxon>Eukaryota</taxon>
        <taxon>Fungi</taxon>
        <taxon>Dikarya</taxon>
        <taxon>Ascomycota</taxon>
        <taxon>Pezizomycotina</taxon>
        <taxon>Sordariomycetes</taxon>
        <taxon>Sordariomycetidae</taxon>
        <taxon>Calosphaeriales</taxon>
        <taxon>Pleurostomataceae</taxon>
        <taxon>Pleurostoma</taxon>
    </lineage>
</organism>
<name>A0AA38REP4_9PEZI</name>
<accession>A0AA38REP4</accession>
<feature type="domain" description="FAD-binding" evidence="7">
    <location>
        <begin position="14"/>
        <end position="176"/>
    </location>
</feature>
<comment type="caution">
    <text evidence="8">The sequence shown here is derived from an EMBL/GenBank/DDBJ whole genome shotgun (WGS) entry which is preliminary data.</text>
</comment>
<evidence type="ECO:0000256" key="6">
    <source>
        <dbReference type="SAM" id="Phobius"/>
    </source>
</evidence>
<dbReference type="Gene3D" id="3.50.50.60">
    <property type="entry name" value="FAD/NAD(P)-binding domain"/>
    <property type="match status" value="1"/>
</dbReference>
<dbReference type="InterPro" id="IPR036188">
    <property type="entry name" value="FAD/NAD-bd_sf"/>
</dbReference>
<dbReference type="Pfam" id="PF01494">
    <property type="entry name" value="FAD_binding_3"/>
    <property type="match status" value="1"/>
</dbReference>
<dbReference type="PANTHER" id="PTHR13789">
    <property type="entry name" value="MONOOXYGENASE"/>
    <property type="match status" value="1"/>
</dbReference>
<gene>
    <name evidence="8" type="ORF">NKR23_g8708</name>
</gene>
<dbReference type="Proteomes" id="UP001174694">
    <property type="component" value="Unassembled WGS sequence"/>
</dbReference>
<keyword evidence="4" id="KW-0560">Oxidoreductase</keyword>
<dbReference type="SUPFAM" id="SSF51905">
    <property type="entry name" value="FAD/NAD(P)-binding domain"/>
    <property type="match status" value="1"/>
</dbReference>
<dbReference type="GO" id="GO:0071949">
    <property type="term" value="F:FAD binding"/>
    <property type="evidence" value="ECO:0007669"/>
    <property type="project" value="InterPro"/>
</dbReference>
<evidence type="ECO:0000313" key="9">
    <source>
        <dbReference type="Proteomes" id="UP001174694"/>
    </source>
</evidence>
<dbReference type="InterPro" id="IPR050493">
    <property type="entry name" value="FAD-dep_Monooxygenase_BioMet"/>
</dbReference>
<reference evidence="8" key="1">
    <citation type="submission" date="2022-07" db="EMBL/GenBank/DDBJ databases">
        <title>Fungi with potential for degradation of polypropylene.</title>
        <authorList>
            <person name="Gostincar C."/>
        </authorList>
    </citation>
    <scope>NUCLEOTIDE SEQUENCE</scope>
    <source>
        <strain evidence="8">EXF-13308</strain>
    </source>
</reference>
<protein>
    <submittedName>
        <fullName evidence="8">Salicylate hydroxylase</fullName>
    </submittedName>
</protein>
<sequence>MAESNGTEGKALRIAIVGAGLVGATAAIALSRLQNVQVAVYERSSGARETGAWIAMNVSGLRILSQVLPDYSQLRQIMYQGSMGISHRHWRTGEVLAVSESLHTSPLYREGRTHRVPLHNLLLSHVPAGMIQYSKEVVAIEVTKGSVARLEFADGAMVEADLVVAADGLHSRLRRKYLPDSTPAYRGAVAYRQIFPEKLLRDIKDLPEGTSSWQKNHGEIAYMSKVGLGKYGLVAIVREDPEFAAPLRWAHALGSSGVDRLRKHFEHWDPVISKVVNRLPGIDAYRLESAPWMENMTRDAVIAFIGDAAHPTAGAYGAGATFGFGDVWALYRSLLRSVGNGENDSSGYDIPRALSMFNRIRRPFLERVEKQLQLDKKNSEYIAATQDERQWTDRWKERFSMNWWMLEHDVEAECQKVEAEVYHDRTISHRARL</sequence>
<keyword evidence="3" id="KW-0274">FAD</keyword>
<dbReference type="GO" id="GO:0004497">
    <property type="term" value="F:monooxygenase activity"/>
    <property type="evidence" value="ECO:0007669"/>
    <property type="project" value="UniProtKB-KW"/>
</dbReference>
<dbReference type="PRINTS" id="PR00420">
    <property type="entry name" value="RNGMNOXGNASE"/>
</dbReference>
<comment type="similarity">
    <text evidence="1">Belongs to the paxM FAD-dependent monooxygenase family.</text>
</comment>
<dbReference type="AlphaFoldDB" id="A0AA38REP4"/>
<evidence type="ECO:0000313" key="8">
    <source>
        <dbReference type="EMBL" id="KAJ9138242.1"/>
    </source>
</evidence>
<evidence type="ECO:0000256" key="3">
    <source>
        <dbReference type="ARBA" id="ARBA00022827"/>
    </source>
</evidence>
<evidence type="ECO:0000256" key="5">
    <source>
        <dbReference type="ARBA" id="ARBA00023033"/>
    </source>
</evidence>
<keyword evidence="6" id="KW-1133">Transmembrane helix</keyword>
<keyword evidence="6" id="KW-0812">Transmembrane</keyword>
<dbReference type="InterPro" id="IPR002938">
    <property type="entry name" value="FAD-bd"/>
</dbReference>
<keyword evidence="5" id="KW-0503">Monooxygenase</keyword>
<evidence type="ECO:0000256" key="2">
    <source>
        <dbReference type="ARBA" id="ARBA00022630"/>
    </source>
</evidence>
<dbReference type="EMBL" id="JANBVO010000031">
    <property type="protein sequence ID" value="KAJ9138242.1"/>
    <property type="molecule type" value="Genomic_DNA"/>
</dbReference>